<dbReference type="EMBL" id="AYYD01000929">
    <property type="protein sequence ID" value="ETK10011.1"/>
    <property type="molecule type" value="Genomic_DNA"/>
</dbReference>
<reference evidence="1 2" key="1">
    <citation type="submission" date="2013-11" db="EMBL/GenBank/DDBJ databases">
        <title>Single cell genomics of uncultured Tannerella BU063 (oral taxon 286).</title>
        <authorList>
            <person name="Beall C.J."/>
            <person name="Campbell A.G."/>
            <person name="Griffen A.L."/>
            <person name="Podar M."/>
            <person name="Leys E.J."/>
        </authorList>
    </citation>
    <scope>NUCLEOTIDE SEQUENCE [LARGE SCALE GENOMIC DNA]</scope>
    <source>
        <strain evidence="1">Cell 6/7/9</strain>
    </source>
</reference>
<proteinExistence type="predicted"/>
<name>W2CU42_9BACT</name>
<dbReference type="AlphaFoldDB" id="W2CU42"/>
<keyword evidence="2" id="KW-1185">Reference proteome</keyword>
<dbReference type="PATRIC" id="fig|1411021.3.peg.750"/>
<sequence length="42" mass="4878">MVHLLNRIGFTYKKTTEVPCEANAEVQEDFVQMIKTCFDAKK</sequence>
<protein>
    <submittedName>
        <fullName evidence="1">Uncharacterized protein</fullName>
    </submittedName>
</protein>
<evidence type="ECO:0000313" key="2">
    <source>
        <dbReference type="Proteomes" id="UP000018874"/>
    </source>
</evidence>
<evidence type="ECO:0000313" key="1">
    <source>
        <dbReference type="EMBL" id="ETK10011.1"/>
    </source>
</evidence>
<gene>
    <name evidence="1" type="ORF">T231_07175</name>
</gene>
<accession>W2CU42</accession>
<dbReference type="Proteomes" id="UP000018874">
    <property type="component" value="Unassembled WGS sequence"/>
</dbReference>
<comment type="caution">
    <text evidence="1">The sequence shown here is derived from an EMBL/GenBank/DDBJ whole genome shotgun (WGS) entry which is preliminary data.</text>
</comment>
<organism evidence="1 2">
    <name type="scientific">Tannerella sp. oral taxon BU063 isolate Cell 6/7/9</name>
    <dbReference type="NCBI Taxonomy" id="1411021"/>
    <lineage>
        <taxon>Bacteria</taxon>
        <taxon>Pseudomonadati</taxon>
        <taxon>Bacteroidota</taxon>
        <taxon>Bacteroidia</taxon>
        <taxon>Bacteroidales</taxon>
        <taxon>Tannerellaceae</taxon>
        <taxon>Tannerella</taxon>
    </lineage>
</organism>